<dbReference type="EMBL" id="CAACVJ010000068">
    <property type="protein sequence ID" value="VEP12690.1"/>
    <property type="molecule type" value="Genomic_DNA"/>
</dbReference>
<protein>
    <submittedName>
        <fullName evidence="1">Uncharacterized protein</fullName>
    </submittedName>
</protein>
<accession>A0A563VMK9</accession>
<keyword evidence="2" id="KW-1185">Reference proteome</keyword>
<sequence length="94" mass="10545">MPITLFGRGMQWGIQALEINSSLRPSSPQALSLRARSNGDLTKIVDIYSEKVLRNNHAQFIIPFNVFTITYLSEKSICAKHKCTFITISSKIST</sequence>
<name>A0A563VMK9_9CYAN</name>
<reference evidence="1 2" key="1">
    <citation type="submission" date="2019-01" db="EMBL/GenBank/DDBJ databases">
        <authorList>
            <person name="Brito A."/>
        </authorList>
    </citation>
    <scope>NUCLEOTIDE SEQUENCE [LARGE SCALE GENOMIC DNA]</scope>
    <source>
        <strain evidence="1">1</strain>
    </source>
</reference>
<evidence type="ECO:0000313" key="1">
    <source>
        <dbReference type="EMBL" id="VEP12690.1"/>
    </source>
</evidence>
<organism evidence="1 2">
    <name type="scientific">Hyella patelloides LEGE 07179</name>
    <dbReference type="NCBI Taxonomy" id="945734"/>
    <lineage>
        <taxon>Bacteria</taxon>
        <taxon>Bacillati</taxon>
        <taxon>Cyanobacteriota</taxon>
        <taxon>Cyanophyceae</taxon>
        <taxon>Pleurocapsales</taxon>
        <taxon>Hyellaceae</taxon>
        <taxon>Hyella</taxon>
    </lineage>
</organism>
<gene>
    <name evidence="1" type="ORF">H1P_160029</name>
</gene>
<dbReference type="Proteomes" id="UP000320055">
    <property type="component" value="Unassembled WGS sequence"/>
</dbReference>
<evidence type="ECO:0000313" key="2">
    <source>
        <dbReference type="Proteomes" id="UP000320055"/>
    </source>
</evidence>
<proteinExistence type="predicted"/>
<dbReference type="AlphaFoldDB" id="A0A563VMK9"/>